<feature type="compositionally biased region" description="Polar residues" evidence="1">
    <location>
        <begin position="1"/>
        <end position="18"/>
    </location>
</feature>
<keyword evidence="3" id="KW-1185">Reference proteome</keyword>
<comment type="caution">
    <text evidence="2">The sequence shown here is derived from an EMBL/GenBank/DDBJ whole genome shotgun (WGS) entry which is preliminary data.</text>
</comment>
<evidence type="ECO:0000256" key="1">
    <source>
        <dbReference type="SAM" id="MobiDB-lite"/>
    </source>
</evidence>
<feature type="region of interest" description="Disordered" evidence="1">
    <location>
        <begin position="1"/>
        <end position="22"/>
    </location>
</feature>
<dbReference type="RefSeq" id="WP_130339618.1">
    <property type="nucleotide sequence ID" value="NZ_SHLD01000001.1"/>
</dbReference>
<proteinExistence type="predicted"/>
<dbReference type="Proteomes" id="UP000294114">
    <property type="component" value="Unassembled WGS sequence"/>
</dbReference>
<name>A0A4Q8BIM9_9ACTN</name>
<protein>
    <submittedName>
        <fullName evidence="2">Uncharacterized protein</fullName>
    </submittedName>
</protein>
<reference evidence="2 3" key="1">
    <citation type="submission" date="2019-02" db="EMBL/GenBank/DDBJ databases">
        <title>Sequencing the genomes of 1000 actinobacteria strains.</title>
        <authorList>
            <person name="Klenk H.-P."/>
        </authorList>
    </citation>
    <scope>NUCLEOTIDE SEQUENCE [LARGE SCALE GENOMIC DNA]</scope>
    <source>
        <strain evidence="2 3">DSM 45612</strain>
    </source>
</reference>
<dbReference type="AlphaFoldDB" id="A0A4Q8BIM9"/>
<organism evidence="2 3">
    <name type="scientific">Micromonospora kangleipakensis</name>
    <dbReference type="NCBI Taxonomy" id="1077942"/>
    <lineage>
        <taxon>Bacteria</taxon>
        <taxon>Bacillati</taxon>
        <taxon>Actinomycetota</taxon>
        <taxon>Actinomycetes</taxon>
        <taxon>Micromonosporales</taxon>
        <taxon>Micromonosporaceae</taxon>
        <taxon>Micromonospora</taxon>
    </lineage>
</organism>
<gene>
    <name evidence="2" type="ORF">EV384_6674</name>
</gene>
<evidence type="ECO:0000313" key="2">
    <source>
        <dbReference type="EMBL" id="RZU77930.1"/>
    </source>
</evidence>
<sequence length="63" mass="6515">MTSASTCATCSRNASTATAGDELTTEVDRLRAKIGERRREGSIDPGYARQLDAAAAGLAAART</sequence>
<accession>A0A4Q8BIM9</accession>
<dbReference type="EMBL" id="SHLD01000001">
    <property type="protein sequence ID" value="RZU77930.1"/>
    <property type="molecule type" value="Genomic_DNA"/>
</dbReference>
<evidence type="ECO:0000313" key="3">
    <source>
        <dbReference type="Proteomes" id="UP000294114"/>
    </source>
</evidence>